<dbReference type="AlphaFoldDB" id="A0A9D1L5B9"/>
<evidence type="ECO:0000256" key="2">
    <source>
        <dbReference type="PIRSR" id="PIRSR600888-3"/>
    </source>
</evidence>
<dbReference type="GO" id="GO:0019305">
    <property type="term" value="P:dTDP-rhamnose biosynthetic process"/>
    <property type="evidence" value="ECO:0007669"/>
    <property type="project" value="UniProtKB-UniRule"/>
</dbReference>
<comment type="catalytic activity">
    <reaction evidence="3">
        <text>dTDP-4-dehydro-6-deoxy-alpha-D-glucose = dTDP-4-dehydro-beta-L-rhamnose</text>
        <dbReference type="Rhea" id="RHEA:16969"/>
        <dbReference type="ChEBI" id="CHEBI:57649"/>
        <dbReference type="ChEBI" id="CHEBI:62830"/>
        <dbReference type="EC" id="5.1.3.13"/>
    </reaction>
</comment>
<dbReference type="CDD" id="cd00438">
    <property type="entry name" value="cupin_RmlC"/>
    <property type="match status" value="1"/>
</dbReference>
<dbReference type="Gene3D" id="2.60.120.10">
    <property type="entry name" value="Jelly Rolls"/>
    <property type="match status" value="1"/>
</dbReference>
<comment type="pathway">
    <text evidence="3">Carbohydrate biosynthesis; dTDP-L-rhamnose biosynthesis.</text>
</comment>
<dbReference type="NCBIfam" id="TIGR01221">
    <property type="entry name" value="rmlC"/>
    <property type="match status" value="1"/>
</dbReference>
<organism evidence="4 5">
    <name type="scientific">Candidatus Allocopromorpha excrementigallinarum</name>
    <dbReference type="NCBI Taxonomy" id="2840742"/>
    <lineage>
        <taxon>Bacteria</taxon>
        <taxon>Bacillati</taxon>
        <taxon>Bacillota</taxon>
        <taxon>Clostridia</taxon>
        <taxon>Eubacteriales</taxon>
        <taxon>Eubacteriaceae</taxon>
        <taxon>Eubacteriaceae incertae sedis</taxon>
        <taxon>Candidatus Allocopromorpha</taxon>
    </lineage>
</organism>
<feature type="site" description="Participates in a stacking interaction with the thymidine ring of dTDP-4-oxo-6-deoxyglucose" evidence="2">
    <location>
        <position position="140"/>
    </location>
</feature>
<evidence type="ECO:0000256" key="3">
    <source>
        <dbReference type="RuleBase" id="RU364069"/>
    </source>
</evidence>
<dbReference type="Proteomes" id="UP000824090">
    <property type="component" value="Unassembled WGS sequence"/>
</dbReference>
<evidence type="ECO:0000313" key="4">
    <source>
        <dbReference type="EMBL" id="HIU25479.1"/>
    </source>
</evidence>
<feature type="active site" description="Proton acceptor" evidence="1">
    <location>
        <position position="65"/>
    </location>
</feature>
<reference evidence="4" key="1">
    <citation type="submission" date="2020-10" db="EMBL/GenBank/DDBJ databases">
        <authorList>
            <person name="Gilroy R."/>
        </authorList>
    </citation>
    <scope>NUCLEOTIDE SEQUENCE</scope>
    <source>
        <strain evidence="4">ChiHcec3-6078</strain>
    </source>
</reference>
<keyword evidence="3 4" id="KW-0413">Isomerase</keyword>
<comment type="similarity">
    <text evidence="3">Belongs to the dTDP-4-dehydrorhamnose 3,5-epimerase family.</text>
</comment>
<sequence length="192" mass="22255">MIQQFDFRKTQIEGLLEITPFRAEDIRGCFTKDYSKEIFETQGIDHNLAEVFYTTSHKGVIRALHFQREKQQPKLVRCICGHVYDVVVDLRKNSPTFKQWLGFDLIGKGNREILVPAGCAHGYLVLGENSVVSYKCSEKFYGEYDDGILWDDPDIDVKWPLEKVGGREKVILADKDKNLQSFSEFMDKYRGF</sequence>
<name>A0A9D1L5B9_9FIRM</name>
<accession>A0A9D1L5B9</accession>
<gene>
    <name evidence="4" type="primary">rfbC</name>
    <name evidence="4" type="ORF">IAC50_03130</name>
</gene>
<dbReference type="GO" id="GO:0000271">
    <property type="term" value="P:polysaccharide biosynthetic process"/>
    <property type="evidence" value="ECO:0007669"/>
    <property type="project" value="TreeGrafter"/>
</dbReference>
<dbReference type="SUPFAM" id="SSF51182">
    <property type="entry name" value="RmlC-like cupins"/>
    <property type="match status" value="1"/>
</dbReference>
<comment type="subunit">
    <text evidence="3">Homodimer.</text>
</comment>
<comment type="caution">
    <text evidence="4">The sequence shown here is derived from an EMBL/GenBank/DDBJ whole genome shotgun (WGS) entry which is preliminary data.</text>
</comment>
<dbReference type="GO" id="GO:0005829">
    <property type="term" value="C:cytosol"/>
    <property type="evidence" value="ECO:0007669"/>
    <property type="project" value="TreeGrafter"/>
</dbReference>
<feature type="active site" description="Proton donor" evidence="1">
    <location>
        <position position="134"/>
    </location>
</feature>
<evidence type="ECO:0000313" key="5">
    <source>
        <dbReference type="Proteomes" id="UP000824090"/>
    </source>
</evidence>
<dbReference type="EMBL" id="DVMP01000065">
    <property type="protein sequence ID" value="HIU25479.1"/>
    <property type="molecule type" value="Genomic_DNA"/>
</dbReference>
<protein>
    <recommendedName>
        <fullName evidence="3">dTDP-4-dehydrorhamnose 3,5-epimerase</fullName>
        <ecNumber evidence="3">5.1.3.13</ecNumber>
    </recommendedName>
    <alternativeName>
        <fullName evidence="3">Thymidine diphospho-4-keto-rhamnose 3,5-epimerase</fullName>
    </alternativeName>
</protein>
<comment type="function">
    <text evidence="3">Catalyzes the epimerization of the C3' and C5'positions of dTDP-6-deoxy-D-xylo-4-hexulose, forming dTDP-6-deoxy-L-lyxo-4-hexulose.</text>
</comment>
<evidence type="ECO:0000256" key="1">
    <source>
        <dbReference type="PIRSR" id="PIRSR600888-1"/>
    </source>
</evidence>
<proteinExistence type="inferred from homology"/>
<dbReference type="InterPro" id="IPR000888">
    <property type="entry name" value="RmlC-like"/>
</dbReference>
<dbReference type="InterPro" id="IPR011051">
    <property type="entry name" value="RmlC_Cupin_sf"/>
</dbReference>
<dbReference type="Pfam" id="PF00908">
    <property type="entry name" value="dTDP_sugar_isom"/>
    <property type="match status" value="1"/>
</dbReference>
<dbReference type="PANTHER" id="PTHR21047">
    <property type="entry name" value="DTDP-6-DEOXY-D-GLUCOSE-3,5 EPIMERASE"/>
    <property type="match status" value="1"/>
</dbReference>
<dbReference type="GO" id="GO:0008830">
    <property type="term" value="F:dTDP-4-dehydrorhamnose 3,5-epimerase activity"/>
    <property type="evidence" value="ECO:0007669"/>
    <property type="project" value="UniProtKB-UniRule"/>
</dbReference>
<dbReference type="PANTHER" id="PTHR21047:SF2">
    <property type="entry name" value="THYMIDINE DIPHOSPHO-4-KETO-RHAMNOSE 3,5-EPIMERASE"/>
    <property type="match status" value="1"/>
</dbReference>
<dbReference type="InterPro" id="IPR014710">
    <property type="entry name" value="RmlC-like_jellyroll"/>
</dbReference>
<reference evidence="4" key="2">
    <citation type="journal article" date="2021" name="PeerJ">
        <title>Extensive microbial diversity within the chicken gut microbiome revealed by metagenomics and culture.</title>
        <authorList>
            <person name="Gilroy R."/>
            <person name="Ravi A."/>
            <person name="Getino M."/>
            <person name="Pursley I."/>
            <person name="Horton D.L."/>
            <person name="Alikhan N.F."/>
            <person name="Baker D."/>
            <person name="Gharbi K."/>
            <person name="Hall N."/>
            <person name="Watson M."/>
            <person name="Adriaenssens E.M."/>
            <person name="Foster-Nyarko E."/>
            <person name="Jarju S."/>
            <person name="Secka A."/>
            <person name="Antonio M."/>
            <person name="Oren A."/>
            <person name="Chaudhuri R.R."/>
            <person name="La Ragione R."/>
            <person name="Hildebrand F."/>
            <person name="Pallen M.J."/>
        </authorList>
    </citation>
    <scope>NUCLEOTIDE SEQUENCE</scope>
    <source>
        <strain evidence="4">ChiHcec3-6078</strain>
    </source>
</reference>
<dbReference type="EC" id="5.1.3.13" evidence="3"/>